<dbReference type="SUPFAM" id="SSF88659">
    <property type="entry name" value="Sigma3 and sigma4 domains of RNA polymerase sigma factors"/>
    <property type="match status" value="1"/>
</dbReference>
<dbReference type="EMBL" id="JAGGLB010000003">
    <property type="protein sequence ID" value="MBP1990069.1"/>
    <property type="molecule type" value="Genomic_DNA"/>
</dbReference>
<dbReference type="NCBIfam" id="TIGR02937">
    <property type="entry name" value="sigma70-ECF"/>
    <property type="match status" value="1"/>
</dbReference>
<keyword evidence="3" id="KW-0731">Sigma factor</keyword>
<dbReference type="InterPro" id="IPR013249">
    <property type="entry name" value="RNA_pol_sigma70_r4_t2"/>
</dbReference>
<comment type="similarity">
    <text evidence="1">Belongs to the sigma-70 factor family. ECF subfamily.</text>
</comment>
<dbReference type="InterPro" id="IPR036388">
    <property type="entry name" value="WH-like_DNA-bd_sf"/>
</dbReference>
<name>A0ABS4IR77_9BACL</name>
<dbReference type="InterPro" id="IPR013324">
    <property type="entry name" value="RNA_pol_sigma_r3/r4-like"/>
</dbReference>
<sequence length="181" mass="21142">MEDHYLKYLGESQDKNVIFHDLMVEFGEDVWNFAFFLTKCRDAADDISQDVFLAVYEKLFSFRGHCTVKSWLLTITRNKSLNYLNSSFIRKVLLLEPAFRHESSSSAEAVMFDRMETSHIWSAVMELPRKYREVIILNAHFLLNTKEMAELLTLSEGTVKSRLHRARKRISAALQQNKEGE</sequence>
<evidence type="ECO:0000313" key="8">
    <source>
        <dbReference type="Proteomes" id="UP001519287"/>
    </source>
</evidence>
<dbReference type="RefSeq" id="WP_312894447.1">
    <property type="nucleotide sequence ID" value="NZ_JAGGLB010000003.1"/>
</dbReference>
<dbReference type="InterPro" id="IPR013325">
    <property type="entry name" value="RNA_pol_sigma_r2"/>
</dbReference>
<dbReference type="Gene3D" id="1.10.1740.10">
    <property type="match status" value="1"/>
</dbReference>
<evidence type="ECO:0000259" key="6">
    <source>
        <dbReference type="Pfam" id="PF08281"/>
    </source>
</evidence>
<reference evidence="7 8" key="1">
    <citation type="submission" date="2021-03" db="EMBL/GenBank/DDBJ databases">
        <title>Genomic Encyclopedia of Type Strains, Phase IV (KMG-IV): sequencing the most valuable type-strain genomes for metagenomic binning, comparative biology and taxonomic classification.</title>
        <authorList>
            <person name="Goeker M."/>
        </authorList>
    </citation>
    <scope>NUCLEOTIDE SEQUENCE [LARGE SCALE GENOMIC DNA]</scope>
    <source>
        <strain evidence="7 8">DSM 26048</strain>
    </source>
</reference>
<dbReference type="SUPFAM" id="SSF88946">
    <property type="entry name" value="Sigma2 domain of RNA polymerase sigma factors"/>
    <property type="match status" value="1"/>
</dbReference>
<dbReference type="Gene3D" id="1.10.10.10">
    <property type="entry name" value="Winged helix-like DNA-binding domain superfamily/Winged helix DNA-binding domain"/>
    <property type="match status" value="1"/>
</dbReference>
<evidence type="ECO:0000259" key="5">
    <source>
        <dbReference type="Pfam" id="PF04542"/>
    </source>
</evidence>
<evidence type="ECO:0000256" key="1">
    <source>
        <dbReference type="ARBA" id="ARBA00010641"/>
    </source>
</evidence>
<dbReference type="Pfam" id="PF08281">
    <property type="entry name" value="Sigma70_r4_2"/>
    <property type="match status" value="1"/>
</dbReference>
<organism evidence="7 8">
    <name type="scientific">Paenibacillus eucommiae</name>
    <dbReference type="NCBI Taxonomy" id="1355755"/>
    <lineage>
        <taxon>Bacteria</taxon>
        <taxon>Bacillati</taxon>
        <taxon>Bacillota</taxon>
        <taxon>Bacilli</taxon>
        <taxon>Bacillales</taxon>
        <taxon>Paenibacillaceae</taxon>
        <taxon>Paenibacillus</taxon>
    </lineage>
</organism>
<keyword evidence="4" id="KW-0804">Transcription</keyword>
<evidence type="ECO:0000256" key="3">
    <source>
        <dbReference type="ARBA" id="ARBA00023082"/>
    </source>
</evidence>
<keyword evidence="2" id="KW-0805">Transcription regulation</keyword>
<dbReference type="InterPro" id="IPR014284">
    <property type="entry name" value="RNA_pol_sigma-70_dom"/>
</dbReference>
<feature type="domain" description="RNA polymerase sigma factor 70 region 4 type 2" evidence="6">
    <location>
        <begin position="120"/>
        <end position="170"/>
    </location>
</feature>
<feature type="domain" description="RNA polymerase sigma-70 region 2" evidence="5">
    <location>
        <begin position="26"/>
        <end position="85"/>
    </location>
</feature>
<protein>
    <submittedName>
        <fullName evidence="7">RNA polymerase sigma-70 factor (ECF subfamily)</fullName>
    </submittedName>
</protein>
<evidence type="ECO:0000256" key="2">
    <source>
        <dbReference type="ARBA" id="ARBA00023015"/>
    </source>
</evidence>
<accession>A0ABS4IR77</accession>
<dbReference type="PANTHER" id="PTHR43133:SF46">
    <property type="entry name" value="RNA POLYMERASE SIGMA-70 FACTOR ECF SUBFAMILY"/>
    <property type="match status" value="1"/>
</dbReference>
<dbReference type="InterPro" id="IPR007627">
    <property type="entry name" value="RNA_pol_sigma70_r2"/>
</dbReference>
<evidence type="ECO:0000313" key="7">
    <source>
        <dbReference type="EMBL" id="MBP1990069.1"/>
    </source>
</evidence>
<dbReference type="PANTHER" id="PTHR43133">
    <property type="entry name" value="RNA POLYMERASE ECF-TYPE SIGMA FACTO"/>
    <property type="match status" value="1"/>
</dbReference>
<dbReference type="Proteomes" id="UP001519287">
    <property type="component" value="Unassembled WGS sequence"/>
</dbReference>
<gene>
    <name evidence="7" type="ORF">J2Z66_001667</name>
</gene>
<dbReference type="Pfam" id="PF04542">
    <property type="entry name" value="Sigma70_r2"/>
    <property type="match status" value="1"/>
</dbReference>
<evidence type="ECO:0000256" key="4">
    <source>
        <dbReference type="ARBA" id="ARBA00023163"/>
    </source>
</evidence>
<dbReference type="InterPro" id="IPR039425">
    <property type="entry name" value="RNA_pol_sigma-70-like"/>
</dbReference>
<proteinExistence type="inferred from homology"/>
<comment type="caution">
    <text evidence="7">The sequence shown here is derived from an EMBL/GenBank/DDBJ whole genome shotgun (WGS) entry which is preliminary data.</text>
</comment>
<dbReference type="CDD" id="cd06171">
    <property type="entry name" value="Sigma70_r4"/>
    <property type="match status" value="1"/>
</dbReference>
<keyword evidence="8" id="KW-1185">Reference proteome</keyword>